<dbReference type="InterPro" id="IPR004843">
    <property type="entry name" value="Calcineurin-like_PHP"/>
</dbReference>
<protein>
    <recommendedName>
        <fullName evidence="3 7">Nuclease SbcCD subunit D</fullName>
    </recommendedName>
</protein>
<keyword evidence="7" id="KW-0233">DNA recombination</keyword>
<evidence type="ECO:0000256" key="4">
    <source>
        <dbReference type="ARBA" id="ARBA00022722"/>
    </source>
</evidence>
<evidence type="ECO:0000259" key="8">
    <source>
        <dbReference type="Pfam" id="PF00149"/>
    </source>
</evidence>
<comment type="caution">
    <text evidence="10">The sequence shown here is derived from an EMBL/GenBank/DDBJ whole genome shotgun (WGS) entry which is preliminary data.</text>
</comment>
<evidence type="ECO:0000256" key="3">
    <source>
        <dbReference type="ARBA" id="ARBA00013365"/>
    </source>
</evidence>
<keyword evidence="7" id="KW-0235">DNA replication</keyword>
<dbReference type="AlphaFoldDB" id="A0A9D2NAW1"/>
<dbReference type="Pfam" id="PF12320">
    <property type="entry name" value="SbcD_C"/>
    <property type="match status" value="1"/>
</dbReference>
<reference evidence="10" key="1">
    <citation type="journal article" date="2021" name="PeerJ">
        <title>Extensive microbial diversity within the chicken gut microbiome revealed by metagenomics and culture.</title>
        <authorList>
            <person name="Gilroy R."/>
            <person name="Ravi A."/>
            <person name="Getino M."/>
            <person name="Pursley I."/>
            <person name="Horton D.L."/>
            <person name="Alikhan N.F."/>
            <person name="Baker D."/>
            <person name="Gharbi K."/>
            <person name="Hall N."/>
            <person name="Watson M."/>
            <person name="Adriaenssens E.M."/>
            <person name="Foster-Nyarko E."/>
            <person name="Jarju S."/>
            <person name="Secka A."/>
            <person name="Antonio M."/>
            <person name="Oren A."/>
            <person name="Chaudhuri R.R."/>
            <person name="La Ragione R."/>
            <person name="Hildebrand F."/>
            <person name="Pallen M.J."/>
        </authorList>
    </citation>
    <scope>NUCLEOTIDE SEQUENCE</scope>
    <source>
        <strain evidence="10">CHK185-5351</strain>
    </source>
</reference>
<dbReference type="SUPFAM" id="SSF56300">
    <property type="entry name" value="Metallo-dependent phosphatases"/>
    <property type="match status" value="1"/>
</dbReference>
<proteinExistence type="inferred from homology"/>
<dbReference type="InterPro" id="IPR050535">
    <property type="entry name" value="DNA_Repair-Maintenance_Comp"/>
</dbReference>
<organism evidence="10 11">
    <name type="scientific">Candidatus Fusicatenibacter intestinigallinarum</name>
    <dbReference type="NCBI Taxonomy" id="2838598"/>
    <lineage>
        <taxon>Bacteria</taxon>
        <taxon>Bacillati</taxon>
        <taxon>Bacillota</taxon>
        <taxon>Clostridia</taxon>
        <taxon>Lachnospirales</taxon>
        <taxon>Lachnospiraceae</taxon>
        <taxon>Fusicatenibacter</taxon>
    </lineage>
</organism>
<keyword evidence="5 7" id="KW-0378">Hydrolase</keyword>
<keyword evidence="4 7" id="KW-0540">Nuclease</keyword>
<evidence type="ECO:0000256" key="5">
    <source>
        <dbReference type="ARBA" id="ARBA00022801"/>
    </source>
</evidence>
<evidence type="ECO:0000256" key="2">
    <source>
        <dbReference type="ARBA" id="ARBA00011322"/>
    </source>
</evidence>
<dbReference type="GO" id="GO:0006260">
    <property type="term" value="P:DNA replication"/>
    <property type="evidence" value="ECO:0007669"/>
    <property type="project" value="UniProtKB-KW"/>
</dbReference>
<name>A0A9D2NAW1_9FIRM</name>
<dbReference type="EMBL" id="DWWU01000022">
    <property type="protein sequence ID" value="HJC15306.1"/>
    <property type="molecule type" value="Genomic_DNA"/>
</dbReference>
<dbReference type="InterPro" id="IPR029052">
    <property type="entry name" value="Metallo-depent_PP-like"/>
</dbReference>
<evidence type="ECO:0000256" key="1">
    <source>
        <dbReference type="ARBA" id="ARBA00010555"/>
    </source>
</evidence>
<keyword evidence="7" id="KW-0255">Endonuclease</keyword>
<dbReference type="CDD" id="cd00840">
    <property type="entry name" value="MPP_Mre11_N"/>
    <property type="match status" value="1"/>
</dbReference>
<sequence>MRFLHTADLHIGKRVSEFSMLEDQSYILRRILEIADREKVDAVLIAGDVYDKQIPPAEAVRLFDWFLTRLNGRNLPVFVISGNHDSVERLSFGAQIMEESGVYLTQSYEGDSMPVRLEDSFGPVNIWMLPFLKPAAVRRFFPDREILTYQDALEAVIGRMELNREERNVLIAHQFVTGAVAAGSEDLAEVSVGGVEHVSASVFEPFDYVALGHIHRAQSAGAERIRYSGTPLKYSFAEIGHRKSVTIAELKEKGTLEVRLEPLTPLREMREIRGRYEELVLRENYQGTALEDYLHVVLTDEDDIPDVIGRLRSIYPNIMKIDYDNARTRASQELIREETTVEQSPMELLARFFFRQNQQEMSLEQTEYARTLMEKVQKEEGVE</sequence>
<evidence type="ECO:0000256" key="6">
    <source>
        <dbReference type="ARBA" id="ARBA00022839"/>
    </source>
</evidence>
<dbReference type="InterPro" id="IPR026843">
    <property type="entry name" value="SbcD_C"/>
</dbReference>
<comment type="function">
    <text evidence="7">SbcCD cleaves DNA hairpin structures. These structures can inhibit DNA replication and are intermediates in certain DNA recombination reactions. The complex acts as a 3'-&gt;5' double strand exonuclease that can open hairpins. It also has a 5' single-strand endonuclease activity.</text>
</comment>
<dbReference type="Pfam" id="PF00149">
    <property type="entry name" value="Metallophos"/>
    <property type="match status" value="1"/>
</dbReference>
<feature type="domain" description="Calcineurin-like phosphoesterase" evidence="8">
    <location>
        <begin position="1"/>
        <end position="216"/>
    </location>
</feature>
<comment type="similarity">
    <text evidence="1 7">Belongs to the SbcD family.</text>
</comment>
<gene>
    <name evidence="7" type="primary">sbcD</name>
    <name evidence="10" type="ORF">H9705_05685</name>
</gene>
<dbReference type="GO" id="GO:0004519">
    <property type="term" value="F:endonuclease activity"/>
    <property type="evidence" value="ECO:0007669"/>
    <property type="project" value="UniProtKB-KW"/>
</dbReference>
<reference evidence="10" key="2">
    <citation type="submission" date="2021-04" db="EMBL/GenBank/DDBJ databases">
        <authorList>
            <person name="Gilroy R."/>
        </authorList>
    </citation>
    <scope>NUCLEOTIDE SEQUENCE</scope>
    <source>
        <strain evidence="10">CHK185-5351</strain>
    </source>
</reference>
<evidence type="ECO:0000313" key="11">
    <source>
        <dbReference type="Proteomes" id="UP000823849"/>
    </source>
</evidence>
<dbReference type="GO" id="GO:0008408">
    <property type="term" value="F:3'-5' exonuclease activity"/>
    <property type="evidence" value="ECO:0007669"/>
    <property type="project" value="InterPro"/>
</dbReference>
<dbReference type="Proteomes" id="UP000823849">
    <property type="component" value="Unassembled WGS sequence"/>
</dbReference>
<keyword evidence="6 7" id="KW-0269">Exonuclease</keyword>
<dbReference type="PANTHER" id="PTHR30337">
    <property type="entry name" value="COMPONENT OF ATP-DEPENDENT DSDNA EXONUCLEASE"/>
    <property type="match status" value="1"/>
</dbReference>
<evidence type="ECO:0000256" key="7">
    <source>
        <dbReference type="RuleBase" id="RU363069"/>
    </source>
</evidence>
<dbReference type="Gene3D" id="3.60.21.10">
    <property type="match status" value="1"/>
</dbReference>
<evidence type="ECO:0000259" key="9">
    <source>
        <dbReference type="Pfam" id="PF12320"/>
    </source>
</evidence>
<comment type="subunit">
    <text evidence="2 7">Heterodimer of SbcC and SbcD.</text>
</comment>
<dbReference type="NCBIfam" id="TIGR00619">
    <property type="entry name" value="sbcd"/>
    <property type="match status" value="1"/>
</dbReference>
<feature type="domain" description="Nuclease SbcCD subunit D C-terminal" evidence="9">
    <location>
        <begin position="265"/>
        <end position="355"/>
    </location>
</feature>
<evidence type="ECO:0000313" key="10">
    <source>
        <dbReference type="EMBL" id="HJC15306.1"/>
    </source>
</evidence>
<dbReference type="GO" id="GO:0006310">
    <property type="term" value="P:DNA recombination"/>
    <property type="evidence" value="ECO:0007669"/>
    <property type="project" value="UniProtKB-KW"/>
</dbReference>
<dbReference type="InterPro" id="IPR004593">
    <property type="entry name" value="SbcD"/>
</dbReference>
<dbReference type="InterPro" id="IPR041796">
    <property type="entry name" value="Mre11_N"/>
</dbReference>
<dbReference type="PANTHER" id="PTHR30337:SF0">
    <property type="entry name" value="NUCLEASE SBCCD SUBUNIT D"/>
    <property type="match status" value="1"/>
</dbReference>
<accession>A0A9D2NAW1</accession>